<dbReference type="AlphaFoldDB" id="A0A2I0IKX1"/>
<dbReference type="InterPro" id="IPR001965">
    <property type="entry name" value="Znf_PHD"/>
</dbReference>
<feature type="domain" description="Phorbol-ester/DAG-type" evidence="6">
    <location>
        <begin position="73"/>
        <end position="120"/>
    </location>
</feature>
<sequence>MNAKTPRLLKYPFHEHALVLKELSKNFSWECHFCSLSSKGGLAYGCIEYCEFFLHKSCTELPPEIQHPSHPQHPLVLSVSKPTRRCYGCPYPLRCLFIYQCRDCQIGLHVGCAAATLPPPEEEEEEHKDEQKHEDRDHHEEDMIEHFAHDHPLSSFHVDAPNYIECKVCGKGISGRVYGCRACIFVLHESCALGPREIMNHPFHPQHRLAGGCLEDSVRCDVCNRYCSFAYSCNECHINLDAKCAVSIVHPPPRDHDQSRSTDDMRDQINDLSHPRQLTSLHAKMELEATCNLCRKKISGDFYCSPGCPVLLHQSCGGLPQKIVHPLHPDHPLICQTDLDRNCSFCSGYAEAFVFKCEECHFSLHAGCALQSVSATKEELTLNSELLHEHPMRLQFLTKGHRYNSGSIVCCECPAEGLVYVCTNYCSTMIHKTCAELPRELEHPIHPQHPLLLSFEPLDKSNPCSACLESSRGFTYYCDYCKIQFHAHCVMRRPTLKHPRHEHSLSYFKEIGRDLYGAQCNVCYDECRIDFYRCVPCNYNLHFSCLPLPPLVKHEFHFHQLVLCDRVVDDFYDYEEQYCDVCETLRHPEQGIYYCEECNYDAHIDCVIPKHPPHPQHPFAIIGSSSATELCTGCVIYIHLDDYRYKCRLSCGVDLLVGCAAATLPPPEQEHKDQQEHEDKDYHEDEIIQHFAHEHPLASFHVNEIFSDSYRFPDCLVHPSCAELTQEIVHPLHPEHPLIWQEGRVDRSCCSNYIKHGFGFKCEGCPYGLAVGCALQTLSAMKEELTLNSELLHKHPMRLQFLTEGHDYESGGIVCCECPTEGLVYVCTDDCDMMIHKTCAGLPHESEHPIHQ</sequence>
<keyword evidence="9" id="KW-1185">Reference proteome</keyword>
<dbReference type="SMART" id="SM00249">
    <property type="entry name" value="PHD"/>
    <property type="match status" value="4"/>
</dbReference>
<dbReference type="PANTHER" id="PTHR46288:SF85">
    <property type="entry name" value="DC1 DOMAIN-CONTAINING PROTEIN"/>
    <property type="match status" value="1"/>
</dbReference>
<dbReference type="EMBL" id="PGOL01002859">
    <property type="protein sequence ID" value="PKI44644.1"/>
    <property type="molecule type" value="Genomic_DNA"/>
</dbReference>
<dbReference type="InterPro" id="IPR004146">
    <property type="entry name" value="DC1"/>
</dbReference>
<feature type="domain" description="Phorbol-ester/DAG-type" evidence="6">
    <location>
        <begin position="501"/>
        <end position="551"/>
    </location>
</feature>
<evidence type="ECO:0000313" key="9">
    <source>
        <dbReference type="Proteomes" id="UP000233551"/>
    </source>
</evidence>
<evidence type="ECO:0000256" key="5">
    <source>
        <dbReference type="SAM" id="MobiDB-lite"/>
    </source>
</evidence>
<feature type="compositionally biased region" description="Basic and acidic residues" evidence="5">
    <location>
        <begin position="128"/>
        <end position="139"/>
    </location>
</feature>
<dbReference type="GO" id="GO:0008270">
    <property type="term" value="F:zinc ion binding"/>
    <property type="evidence" value="ECO:0007669"/>
    <property type="project" value="UniProtKB-KW"/>
</dbReference>
<evidence type="ECO:0000256" key="3">
    <source>
        <dbReference type="ARBA" id="ARBA00022771"/>
    </source>
</evidence>
<evidence type="ECO:0000256" key="2">
    <source>
        <dbReference type="ARBA" id="ARBA00022737"/>
    </source>
</evidence>
<dbReference type="Pfam" id="PF03107">
    <property type="entry name" value="C1_2"/>
    <property type="match status" value="5"/>
</dbReference>
<evidence type="ECO:0008006" key="10">
    <source>
        <dbReference type="Google" id="ProtNLM"/>
    </source>
</evidence>
<reference evidence="8 9" key="1">
    <citation type="submission" date="2017-11" db="EMBL/GenBank/DDBJ databases">
        <title>De-novo sequencing of pomegranate (Punica granatum L.) genome.</title>
        <authorList>
            <person name="Akparov Z."/>
            <person name="Amiraslanov A."/>
            <person name="Hajiyeva S."/>
            <person name="Abbasov M."/>
            <person name="Kaur K."/>
            <person name="Hamwieh A."/>
            <person name="Solovyev V."/>
            <person name="Salamov A."/>
            <person name="Braich B."/>
            <person name="Kosarev P."/>
            <person name="Mahmoud A."/>
            <person name="Hajiyev E."/>
            <person name="Babayeva S."/>
            <person name="Izzatullayeva V."/>
            <person name="Mammadov A."/>
            <person name="Mammadov A."/>
            <person name="Sharifova S."/>
            <person name="Ojaghi J."/>
            <person name="Eynullazada K."/>
            <person name="Bayramov B."/>
            <person name="Abdulazimova A."/>
            <person name="Shahmuradov I."/>
        </authorList>
    </citation>
    <scope>NUCLEOTIDE SEQUENCE [LARGE SCALE GENOMIC DNA]</scope>
    <source>
        <strain evidence="9">cv. AG2017</strain>
        <tissue evidence="8">Leaf</tissue>
    </source>
</reference>
<feature type="region of interest" description="Disordered" evidence="5">
    <location>
        <begin position="119"/>
        <end position="139"/>
    </location>
</feature>
<comment type="caution">
    <text evidence="8">The sequence shown here is derived from an EMBL/GenBank/DDBJ whole genome shotgun (WGS) entry which is preliminary data.</text>
</comment>
<feature type="domain" description="Zinc finger PHD-type" evidence="7">
    <location>
        <begin position="463"/>
        <end position="524"/>
    </location>
</feature>
<keyword evidence="2" id="KW-0677">Repeat</keyword>
<evidence type="ECO:0000259" key="7">
    <source>
        <dbReference type="SMART" id="SM00249"/>
    </source>
</evidence>
<keyword evidence="1" id="KW-0479">Metal-binding</keyword>
<dbReference type="InterPro" id="IPR046349">
    <property type="entry name" value="C1-like_sf"/>
</dbReference>
<evidence type="ECO:0000256" key="4">
    <source>
        <dbReference type="ARBA" id="ARBA00022833"/>
    </source>
</evidence>
<feature type="domain" description="Phorbol-ester/DAG-type" evidence="6">
    <location>
        <begin position="446"/>
        <end position="495"/>
    </location>
</feature>
<organism evidence="8 9">
    <name type="scientific">Punica granatum</name>
    <name type="common">Pomegranate</name>
    <dbReference type="NCBI Taxonomy" id="22663"/>
    <lineage>
        <taxon>Eukaryota</taxon>
        <taxon>Viridiplantae</taxon>
        <taxon>Streptophyta</taxon>
        <taxon>Embryophyta</taxon>
        <taxon>Tracheophyta</taxon>
        <taxon>Spermatophyta</taxon>
        <taxon>Magnoliopsida</taxon>
        <taxon>eudicotyledons</taxon>
        <taxon>Gunneridae</taxon>
        <taxon>Pentapetalae</taxon>
        <taxon>rosids</taxon>
        <taxon>malvids</taxon>
        <taxon>Myrtales</taxon>
        <taxon>Lythraceae</taxon>
        <taxon>Punica</taxon>
    </lineage>
</organism>
<dbReference type="Proteomes" id="UP000233551">
    <property type="component" value="Unassembled WGS sequence"/>
</dbReference>
<dbReference type="PANTHER" id="PTHR46288">
    <property type="entry name" value="PHORBOL-ESTER/DAG-TYPE DOMAIN-CONTAINING PROTEIN"/>
    <property type="match status" value="1"/>
</dbReference>
<dbReference type="InterPro" id="IPR002219">
    <property type="entry name" value="PKC_DAG/PE"/>
</dbReference>
<keyword evidence="4" id="KW-0862">Zinc</keyword>
<feature type="domain" description="Zinc finger PHD-type" evidence="7">
    <location>
        <begin position="578"/>
        <end position="635"/>
    </location>
</feature>
<accession>A0A2I0IKX1</accession>
<dbReference type="SUPFAM" id="SSF57889">
    <property type="entry name" value="Cysteine-rich domain"/>
    <property type="match status" value="9"/>
</dbReference>
<protein>
    <recommendedName>
        <fullName evidence="10">Phorbol-ester/DAG-type domain-containing protein</fullName>
    </recommendedName>
</protein>
<name>A0A2I0IKX1_PUNGR</name>
<evidence type="ECO:0000259" key="6">
    <source>
        <dbReference type="SMART" id="SM00109"/>
    </source>
</evidence>
<feature type="domain" description="Zinc finger PHD-type" evidence="7">
    <location>
        <begin position="290"/>
        <end position="361"/>
    </location>
</feature>
<feature type="domain" description="Zinc finger PHD-type" evidence="7">
    <location>
        <begin position="165"/>
        <end position="224"/>
    </location>
</feature>
<dbReference type="SMART" id="SM00109">
    <property type="entry name" value="C1"/>
    <property type="match status" value="4"/>
</dbReference>
<keyword evidence="3" id="KW-0863">Zinc-finger</keyword>
<gene>
    <name evidence="8" type="ORF">CRG98_034999</name>
</gene>
<proteinExistence type="predicted"/>
<evidence type="ECO:0000256" key="1">
    <source>
        <dbReference type="ARBA" id="ARBA00022723"/>
    </source>
</evidence>
<feature type="domain" description="Phorbol-ester/DAG-type" evidence="6">
    <location>
        <begin position="201"/>
        <end position="252"/>
    </location>
</feature>
<evidence type="ECO:0000313" key="8">
    <source>
        <dbReference type="EMBL" id="PKI44644.1"/>
    </source>
</evidence>